<evidence type="ECO:0000313" key="3">
    <source>
        <dbReference type="EMBL" id="TRV26098.1"/>
    </source>
</evidence>
<dbReference type="Pfam" id="PF02604">
    <property type="entry name" value="PhdYeFM_antitox"/>
    <property type="match status" value="1"/>
</dbReference>
<dbReference type="InterPro" id="IPR036165">
    <property type="entry name" value="YefM-like_sf"/>
</dbReference>
<protein>
    <recommendedName>
        <fullName evidence="2">Antitoxin</fullName>
    </recommendedName>
</protein>
<sequence>MFSIQTTYTQAQENLASLLDRLESENSMAIITRPGHKDMALLSAEELTGLLETVYLLRSPANARKLLAALERSMERDVQTIPGQTVTELCQELGIERQESGNCL</sequence>
<organism evidence="3 4">
    <name type="scientific">Microcystis flos-aquae Mf_WU_F_19750830_S460</name>
    <dbReference type="NCBI Taxonomy" id="2486237"/>
    <lineage>
        <taxon>Bacteria</taxon>
        <taxon>Bacillati</taxon>
        <taxon>Cyanobacteriota</taxon>
        <taxon>Cyanophyceae</taxon>
        <taxon>Oscillatoriophycideae</taxon>
        <taxon>Chroococcales</taxon>
        <taxon>Microcystaceae</taxon>
        <taxon>Microcystis</taxon>
    </lineage>
</organism>
<comment type="similarity">
    <text evidence="1 2">Belongs to the phD/YefM antitoxin family.</text>
</comment>
<proteinExistence type="inferred from homology"/>
<comment type="function">
    <text evidence="2">Antitoxin component of a type II toxin-antitoxin (TA) system.</text>
</comment>
<dbReference type="AlphaFoldDB" id="A0A552M0X0"/>
<evidence type="ECO:0000256" key="1">
    <source>
        <dbReference type="ARBA" id="ARBA00009981"/>
    </source>
</evidence>
<comment type="caution">
    <text evidence="3">The sequence shown here is derived from an EMBL/GenBank/DDBJ whole genome shotgun (WGS) entry which is preliminary data.</text>
</comment>
<evidence type="ECO:0000256" key="2">
    <source>
        <dbReference type="RuleBase" id="RU362080"/>
    </source>
</evidence>
<dbReference type="PANTHER" id="PTHR33713:SF6">
    <property type="entry name" value="ANTITOXIN YEFM"/>
    <property type="match status" value="1"/>
</dbReference>
<name>A0A552M0X0_9CHRO</name>
<dbReference type="Gene3D" id="1.10.1220.170">
    <property type="match status" value="1"/>
</dbReference>
<dbReference type="Proteomes" id="UP000320730">
    <property type="component" value="Unassembled WGS sequence"/>
</dbReference>
<accession>A0A552M0X0</accession>
<dbReference type="InterPro" id="IPR006442">
    <property type="entry name" value="Antitoxin_Phd/YefM"/>
</dbReference>
<dbReference type="Gene3D" id="3.40.1620.10">
    <property type="entry name" value="YefM-like domain"/>
    <property type="match status" value="1"/>
</dbReference>
<dbReference type="PANTHER" id="PTHR33713">
    <property type="entry name" value="ANTITOXIN YAFN-RELATED"/>
    <property type="match status" value="1"/>
</dbReference>
<reference evidence="3 4" key="1">
    <citation type="submission" date="2019-01" db="EMBL/GenBank/DDBJ databases">
        <title>Coherence of Microcystis species and biogeography revealed through population genomics.</title>
        <authorList>
            <person name="Perez-Carrascal O.M."/>
            <person name="Terrat Y."/>
            <person name="Giani A."/>
            <person name="Fortin N."/>
            <person name="Tromas N."/>
            <person name="Shapiro B.J."/>
        </authorList>
    </citation>
    <scope>NUCLEOTIDE SEQUENCE [LARGE SCALE GENOMIC DNA]</scope>
    <source>
        <strain evidence="3">Mf_WU_F_19750830_S460</strain>
    </source>
</reference>
<gene>
    <name evidence="3" type="ORF">EWV40_03780</name>
</gene>
<dbReference type="SUPFAM" id="SSF143120">
    <property type="entry name" value="YefM-like"/>
    <property type="match status" value="1"/>
</dbReference>
<dbReference type="InterPro" id="IPR051405">
    <property type="entry name" value="phD/YefM_antitoxin"/>
</dbReference>
<dbReference type="EMBL" id="SFAN01000027">
    <property type="protein sequence ID" value="TRV26098.1"/>
    <property type="molecule type" value="Genomic_DNA"/>
</dbReference>
<evidence type="ECO:0000313" key="4">
    <source>
        <dbReference type="Proteomes" id="UP000320730"/>
    </source>
</evidence>